<evidence type="ECO:0000256" key="5">
    <source>
        <dbReference type="ARBA" id="ARBA00022602"/>
    </source>
</evidence>
<evidence type="ECO:0000256" key="7">
    <source>
        <dbReference type="ARBA" id="ARBA00022737"/>
    </source>
</evidence>
<dbReference type="PROSITE" id="PS51147">
    <property type="entry name" value="PFTA"/>
    <property type="match status" value="4"/>
</dbReference>
<keyword evidence="7" id="KW-0677">Repeat</keyword>
<sequence>MSDNSSDEELAPDWIPYRQRSDWADVTPIEQDDGENPVVVISYSEKFKDVYDYFRAILASSEKSTRALELTRDALRLNAANYTVWQYRRDILKALGCNLQQELQYIDDVISDNPKNYQVWHHRRVIVEWLNDPSDELRLTESVLSMDSKNYHAWQHRQWAIKTFNLYDNELEYVDRLISEDVRNNSAWNQRFFVLKHFGFTPEVIQREIQYAVNRIRLIKNNESVWNFLGGILHDGGASISQHEEVLAFCEELYNNNVRSPYLIAFLIDLCQEKCLREENAESREALGRRVAELCDGMIREHDVIRKKYWQYVVDSFQLKLNRLKANNDGERNDGTS</sequence>
<dbReference type="PANTHER" id="PTHR11129:SF1">
    <property type="entry name" value="PROTEIN FARNESYLTRANSFERASE_GERANYLGERANYLTRANSFERASE TYPE-1 SUBUNIT ALPHA"/>
    <property type="match status" value="1"/>
</dbReference>
<reference evidence="14 15" key="1">
    <citation type="submission" date="2020-11" db="EMBL/GenBank/DDBJ databases">
        <authorList>
            <person name="Wallbank WR R."/>
            <person name="Pardo Diaz C."/>
            <person name="Kozak K."/>
            <person name="Martin S."/>
            <person name="Jiggins C."/>
            <person name="Moest M."/>
            <person name="Warren A I."/>
            <person name="Generalovic N T."/>
            <person name="Byers J.R.P. K."/>
            <person name="Montejo-Kovacevich G."/>
            <person name="Yen C E."/>
        </authorList>
    </citation>
    <scope>NUCLEOTIDE SEQUENCE [LARGE SCALE GENOMIC DNA]</scope>
</reference>
<evidence type="ECO:0000256" key="12">
    <source>
        <dbReference type="ARBA" id="ARBA00043086"/>
    </source>
</evidence>
<dbReference type="Proteomes" id="UP000594454">
    <property type="component" value="Chromosome 4"/>
</dbReference>
<dbReference type="OrthoDB" id="272289at2759"/>
<accession>A0A7R8UY28</accession>
<evidence type="ECO:0000256" key="13">
    <source>
        <dbReference type="ARBA" id="ARBA00043219"/>
    </source>
</evidence>
<dbReference type="InterPro" id="IPR002088">
    <property type="entry name" value="Prenyl_trans_a"/>
</dbReference>
<comment type="similarity">
    <text evidence="2">Belongs to the protein prenyltransferase subunit alpha family.</text>
</comment>
<evidence type="ECO:0000256" key="4">
    <source>
        <dbReference type="ARBA" id="ARBA00012702"/>
    </source>
</evidence>
<dbReference type="GO" id="GO:0004660">
    <property type="term" value="F:protein farnesyltransferase activity"/>
    <property type="evidence" value="ECO:0007669"/>
    <property type="project" value="UniProtKB-EC"/>
</dbReference>
<evidence type="ECO:0000256" key="10">
    <source>
        <dbReference type="ARBA" id="ARBA00041392"/>
    </source>
</evidence>
<dbReference type="Gene3D" id="1.25.40.120">
    <property type="entry name" value="Protein prenylyltransferase"/>
    <property type="match status" value="1"/>
</dbReference>
<dbReference type="EMBL" id="LR899012">
    <property type="protein sequence ID" value="CAD7088671.1"/>
    <property type="molecule type" value="Genomic_DNA"/>
</dbReference>
<dbReference type="GO" id="GO:0004662">
    <property type="term" value="F:CAAX-protein geranylgeranyltransferase activity"/>
    <property type="evidence" value="ECO:0007669"/>
    <property type="project" value="UniProtKB-EC"/>
</dbReference>
<proteinExistence type="inferred from homology"/>
<keyword evidence="5" id="KW-0637">Prenyltransferase</keyword>
<evidence type="ECO:0000256" key="11">
    <source>
        <dbReference type="ARBA" id="ARBA00042436"/>
    </source>
</evidence>
<dbReference type="PANTHER" id="PTHR11129">
    <property type="entry name" value="PROTEIN FARNESYLTRANSFERASE ALPHA SUBUNIT/RAB GERANYLGERANYL TRANSFERASE ALPHA SUBUNIT"/>
    <property type="match status" value="1"/>
</dbReference>
<dbReference type="FunCoup" id="A0A7R8UY28">
    <property type="interactions" value="1840"/>
</dbReference>
<evidence type="ECO:0000256" key="8">
    <source>
        <dbReference type="ARBA" id="ARBA00022842"/>
    </source>
</evidence>
<dbReference type="GO" id="GO:0005965">
    <property type="term" value="C:protein farnesyltransferase complex"/>
    <property type="evidence" value="ECO:0007669"/>
    <property type="project" value="TreeGrafter"/>
</dbReference>
<evidence type="ECO:0000256" key="6">
    <source>
        <dbReference type="ARBA" id="ARBA00022679"/>
    </source>
</evidence>
<dbReference type="AlphaFoldDB" id="A0A7R8UY28"/>
<comment type="cofactor">
    <cofactor evidence="1">
        <name>Mg(2+)</name>
        <dbReference type="ChEBI" id="CHEBI:18420"/>
    </cofactor>
</comment>
<evidence type="ECO:0000256" key="2">
    <source>
        <dbReference type="ARBA" id="ARBA00006734"/>
    </source>
</evidence>
<gene>
    <name evidence="14" type="ORF">HERILL_LOCUS11274</name>
</gene>
<dbReference type="EC" id="2.5.1.58" evidence="4"/>
<protein>
    <recommendedName>
        <fullName evidence="9">Protein farnesyltransferase/geranylgeranyltransferase type-1 subunit alpha</fullName>
        <ecNumber evidence="4">2.5.1.58</ecNumber>
        <ecNumber evidence="3">2.5.1.59</ecNumber>
    </recommendedName>
    <alternativeName>
        <fullName evidence="12">CAAX farnesyltransferase subunit alpha</fullName>
    </alternativeName>
    <alternativeName>
        <fullName evidence="11">FTase-alpha</fullName>
    </alternativeName>
    <alternativeName>
        <fullName evidence="10">Ras proteins prenyltransferase subunit alpha</fullName>
    </alternativeName>
    <alternativeName>
        <fullName evidence="13">Type I protein geranyl-geranyltransferase subunit alpha</fullName>
    </alternativeName>
</protein>
<dbReference type="InParanoid" id="A0A7R8UY28"/>
<evidence type="ECO:0000256" key="9">
    <source>
        <dbReference type="ARBA" id="ARBA00040965"/>
    </source>
</evidence>
<dbReference type="SUPFAM" id="SSF48439">
    <property type="entry name" value="Protein prenylyltransferase"/>
    <property type="match status" value="1"/>
</dbReference>
<evidence type="ECO:0000313" key="15">
    <source>
        <dbReference type="Proteomes" id="UP000594454"/>
    </source>
</evidence>
<dbReference type="OMA" id="WAIRTFN"/>
<evidence type="ECO:0000256" key="3">
    <source>
        <dbReference type="ARBA" id="ARBA00012700"/>
    </source>
</evidence>
<evidence type="ECO:0000313" key="14">
    <source>
        <dbReference type="EMBL" id="CAD7088671.1"/>
    </source>
</evidence>
<dbReference type="GO" id="GO:0005953">
    <property type="term" value="C:CAAX-protein geranylgeranyltransferase complex"/>
    <property type="evidence" value="ECO:0007669"/>
    <property type="project" value="TreeGrafter"/>
</dbReference>
<dbReference type="Pfam" id="PF01239">
    <property type="entry name" value="PPTA"/>
    <property type="match status" value="4"/>
</dbReference>
<keyword evidence="6" id="KW-0808">Transferase</keyword>
<evidence type="ECO:0000256" key="1">
    <source>
        <dbReference type="ARBA" id="ARBA00001946"/>
    </source>
</evidence>
<name>A0A7R8UY28_HERIL</name>
<keyword evidence="8" id="KW-0460">Magnesium</keyword>
<dbReference type="EC" id="2.5.1.59" evidence="3"/>
<keyword evidence="15" id="KW-1185">Reference proteome</keyword>
<organism evidence="14 15">
    <name type="scientific">Hermetia illucens</name>
    <name type="common">Black soldier fly</name>
    <dbReference type="NCBI Taxonomy" id="343691"/>
    <lineage>
        <taxon>Eukaryota</taxon>
        <taxon>Metazoa</taxon>
        <taxon>Ecdysozoa</taxon>
        <taxon>Arthropoda</taxon>
        <taxon>Hexapoda</taxon>
        <taxon>Insecta</taxon>
        <taxon>Pterygota</taxon>
        <taxon>Neoptera</taxon>
        <taxon>Endopterygota</taxon>
        <taxon>Diptera</taxon>
        <taxon>Brachycera</taxon>
        <taxon>Stratiomyomorpha</taxon>
        <taxon>Stratiomyidae</taxon>
        <taxon>Hermetiinae</taxon>
        <taxon>Hermetia</taxon>
    </lineage>
</organism>